<dbReference type="InterPro" id="IPR003140">
    <property type="entry name" value="PLipase/COase/thioEstase"/>
</dbReference>
<reference evidence="3" key="1">
    <citation type="submission" date="2018-05" db="EMBL/GenBank/DDBJ databases">
        <authorList>
            <person name="Lanie J.A."/>
            <person name="Ng W.-L."/>
            <person name="Kazmierczak K.M."/>
            <person name="Andrzejewski T.M."/>
            <person name="Davidsen T.M."/>
            <person name="Wayne K.J."/>
            <person name="Tettelin H."/>
            <person name="Glass J.I."/>
            <person name="Rusch D."/>
            <person name="Podicherti R."/>
            <person name="Tsui H.-C.T."/>
            <person name="Winkler M.E."/>
        </authorList>
    </citation>
    <scope>NUCLEOTIDE SEQUENCE</scope>
</reference>
<sequence length="224" mass="25394">MPDLLTGPSYSLHSKPKKLIVMLHGYGDTAENFLYIANSLDQEEWRAQYISLNAPETIPNYPMGNQWFDIYPNGIYISDAGPNEVVIIRQSVKKAVEKIELTIKYHLNHLGLTMKDCLVMGFSQGGMMTFELGNSCQERLGALAILSGRIMEQTIINNESLKQTPIFISHGDQDDVLPVTNFYQSKTYLQNNNYLFEAHELMGDTHTISPKAMTLLQEFIKKNL</sequence>
<dbReference type="EMBL" id="UINC01010333">
    <property type="protein sequence ID" value="SVA46006.1"/>
    <property type="molecule type" value="Genomic_DNA"/>
</dbReference>
<gene>
    <name evidence="3" type="ORF">METZ01_LOCUS98860</name>
</gene>
<accession>A0A381W0C0</accession>
<feature type="domain" description="Phospholipase/carboxylesterase/thioesterase" evidence="2">
    <location>
        <begin position="14"/>
        <end position="223"/>
    </location>
</feature>
<evidence type="ECO:0000259" key="2">
    <source>
        <dbReference type="Pfam" id="PF02230"/>
    </source>
</evidence>
<dbReference type="GO" id="GO:0005737">
    <property type="term" value="C:cytoplasm"/>
    <property type="evidence" value="ECO:0007669"/>
    <property type="project" value="TreeGrafter"/>
</dbReference>
<dbReference type="PANTHER" id="PTHR10655:SF67">
    <property type="entry name" value="PHOSPHOLIPASE_CARBOXYLESTERASE SUPERFAMILY (AFU_ORTHOLOGUE AFUA_5G09340)"/>
    <property type="match status" value="1"/>
</dbReference>
<dbReference type="GO" id="GO:0052689">
    <property type="term" value="F:carboxylic ester hydrolase activity"/>
    <property type="evidence" value="ECO:0007669"/>
    <property type="project" value="TreeGrafter"/>
</dbReference>
<organism evidence="3">
    <name type="scientific">marine metagenome</name>
    <dbReference type="NCBI Taxonomy" id="408172"/>
    <lineage>
        <taxon>unclassified sequences</taxon>
        <taxon>metagenomes</taxon>
        <taxon>ecological metagenomes</taxon>
    </lineage>
</organism>
<dbReference type="Pfam" id="PF02230">
    <property type="entry name" value="Abhydrolase_2"/>
    <property type="match status" value="1"/>
</dbReference>
<dbReference type="InterPro" id="IPR029058">
    <property type="entry name" value="AB_hydrolase_fold"/>
</dbReference>
<evidence type="ECO:0000313" key="3">
    <source>
        <dbReference type="EMBL" id="SVA46006.1"/>
    </source>
</evidence>
<dbReference type="SUPFAM" id="SSF53474">
    <property type="entry name" value="alpha/beta-Hydrolases"/>
    <property type="match status" value="1"/>
</dbReference>
<dbReference type="AlphaFoldDB" id="A0A381W0C0"/>
<dbReference type="InterPro" id="IPR050565">
    <property type="entry name" value="LYPA1-2/EST-like"/>
</dbReference>
<evidence type="ECO:0000256" key="1">
    <source>
        <dbReference type="ARBA" id="ARBA00006499"/>
    </source>
</evidence>
<proteinExistence type="inferred from homology"/>
<comment type="similarity">
    <text evidence="1">Belongs to the AB hydrolase superfamily. AB hydrolase 2 family.</text>
</comment>
<protein>
    <recommendedName>
        <fullName evidence="2">Phospholipase/carboxylesterase/thioesterase domain-containing protein</fullName>
    </recommendedName>
</protein>
<dbReference type="GO" id="GO:0008474">
    <property type="term" value="F:palmitoyl-(protein) hydrolase activity"/>
    <property type="evidence" value="ECO:0007669"/>
    <property type="project" value="TreeGrafter"/>
</dbReference>
<dbReference type="PANTHER" id="PTHR10655">
    <property type="entry name" value="LYSOPHOSPHOLIPASE-RELATED"/>
    <property type="match status" value="1"/>
</dbReference>
<dbReference type="Gene3D" id="3.40.50.1820">
    <property type="entry name" value="alpha/beta hydrolase"/>
    <property type="match status" value="1"/>
</dbReference>
<name>A0A381W0C0_9ZZZZ</name>